<dbReference type="Pfam" id="PF13180">
    <property type="entry name" value="PDZ_2"/>
    <property type="match status" value="1"/>
</dbReference>
<dbReference type="InterPro" id="IPR009003">
    <property type="entry name" value="Peptidase_S1_PA"/>
</dbReference>
<dbReference type="InterPro" id="IPR036034">
    <property type="entry name" value="PDZ_sf"/>
</dbReference>
<evidence type="ECO:0000256" key="3">
    <source>
        <dbReference type="ARBA" id="ARBA00022801"/>
    </source>
</evidence>
<accession>A0AA35RRA1</accession>
<dbReference type="GO" id="GO:0004252">
    <property type="term" value="F:serine-type endopeptidase activity"/>
    <property type="evidence" value="ECO:0007669"/>
    <property type="project" value="InterPro"/>
</dbReference>
<dbReference type="Proteomes" id="UP001174909">
    <property type="component" value="Unassembled WGS sequence"/>
</dbReference>
<evidence type="ECO:0000313" key="6">
    <source>
        <dbReference type="Proteomes" id="UP001174909"/>
    </source>
</evidence>
<dbReference type="PANTHER" id="PTHR43343">
    <property type="entry name" value="PEPTIDASE S12"/>
    <property type="match status" value="1"/>
</dbReference>
<feature type="non-terminal residue" evidence="5">
    <location>
        <position position="290"/>
    </location>
</feature>
<dbReference type="Pfam" id="PF13365">
    <property type="entry name" value="Trypsin_2"/>
    <property type="match status" value="1"/>
</dbReference>
<dbReference type="PANTHER" id="PTHR43343:SF3">
    <property type="entry name" value="PROTEASE DO-LIKE 8, CHLOROPLASTIC"/>
    <property type="match status" value="1"/>
</dbReference>
<dbReference type="SMART" id="SM00228">
    <property type="entry name" value="PDZ"/>
    <property type="match status" value="1"/>
</dbReference>
<protein>
    <submittedName>
        <fullName evidence="5">Protease Do-like 1, chloroplastic</fullName>
    </submittedName>
</protein>
<evidence type="ECO:0000256" key="1">
    <source>
        <dbReference type="ARBA" id="ARBA00010541"/>
    </source>
</evidence>
<keyword evidence="3" id="KW-0378">Hydrolase</keyword>
<name>A0AA35RRA1_GEOBA</name>
<comment type="caution">
    <text evidence="5">The sequence shown here is derived from an EMBL/GenBank/DDBJ whole genome shotgun (WGS) entry which is preliminary data.</text>
</comment>
<dbReference type="InterPro" id="IPR001940">
    <property type="entry name" value="Peptidase_S1C"/>
</dbReference>
<dbReference type="GO" id="GO:0006508">
    <property type="term" value="P:proteolysis"/>
    <property type="evidence" value="ECO:0007669"/>
    <property type="project" value="UniProtKB-KW"/>
</dbReference>
<dbReference type="Gene3D" id="2.40.10.120">
    <property type="match status" value="1"/>
</dbReference>
<dbReference type="Gene3D" id="2.30.42.10">
    <property type="match status" value="1"/>
</dbReference>
<gene>
    <name evidence="5" type="ORF">GBAR_LOCUS9746</name>
</gene>
<evidence type="ECO:0000259" key="4">
    <source>
        <dbReference type="SMART" id="SM00228"/>
    </source>
</evidence>
<organism evidence="5 6">
    <name type="scientific">Geodia barretti</name>
    <name type="common">Barrett's horny sponge</name>
    <dbReference type="NCBI Taxonomy" id="519541"/>
    <lineage>
        <taxon>Eukaryota</taxon>
        <taxon>Metazoa</taxon>
        <taxon>Porifera</taxon>
        <taxon>Demospongiae</taxon>
        <taxon>Heteroscleromorpha</taxon>
        <taxon>Tetractinellida</taxon>
        <taxon>Astrophorina</taxon>
        <taxon>Geodiidae</taxon>
        <taxon>Geodia</taxon>
    </lineage>
</organism>
<evidence type="ECO:0000313" key="5">
    <source>
        <dbReference type="EMBL" id="CAI8015784.1"/>
    </source>
</evidence>
<feature type="domain" description="PDZ" evidence="4">
    <location>
        <begin position="182"/>
        <end position="272"/>
    </location>
</feature>
<dbReference type="SUPFAM" id="SSF50494">
    <property type="entry name" value="Trypsin-like serine proteases"/>
    <property type="match status" value="1"/>
</dbReference>
<sequence length="290" mass="30693">NGQGSGFVWDDAGHIVTNRHVVVDAERITVVFSDGSDIKAEVVGWDEDSDLAVLKIERDAELLKPVSLGDSNEIRVGQIAITIGNPFGQEFSTTTGIVSAIGRTIRTSDSHFSLPKVIQTDAPMNPGNSGGPLLDRRGRVIGIDAQIITRSGSNTGIGFAIPINIAKQIVPVLISDGAFTYSWLGIRELMNAPAGTRGAQVIALAEEGPAQQAGLVGSDKNKRTDEGSIRYGGDVITAIDEQVIVSMNDLIIYLMENTKPGDTVTMSVVRDGGDSAQIEVTLEARPQTVG</sequence>
<dbReference type="AlphaFoldDB" id="A0AA35RRA1"/>
<keyword evidence="2 5" id="KW-0645">Protease</keyword>
<dbReference type="EMBL" id="CASHTH010001466">
    <property type="protein sequence ID" value="CAI8015784.1"/>
    <property type="molecule type" value="Genomic_DNA"/>
</dbReference>
<dbReference type="InterPro" id="IPR001478">
    <property type="entry name" value="PDZ"/>
</dbReference>
<dbReference type="PRINTS" id="PR00834">
    <property type="entry name" value="PROTEASES2C"/>
</dbReference>
<dbReference type="InterPro" id="IPR051201">
    <property type="entry name" value="Chloro_Bact_Ser_Proteases"/>
</dbReference>
<comment type="similarity">
    <text evidence="1">Belongs to the peptidase S1C family.</text>
</comment>
<dbReference type="SUPFAM" id="SSF50156">
    <property type="entry name" value="PDZ domain-like"/>
    <property type="match status" value="1"/>
</dbReference>
<reference evidence="5" key="1">
    <citation type="submission" date="2023-03" db="EMBL/GenBank/DDBJ databases">
        <authorList>
            <person name="Steffen K."/>
            <person name="Cardenas P."/>
        </authorList>
    </citation>
    <scope>NUCLEOTIDE SEQUENCE</scope>
</reference>
<proteinExistence type="inferred from homology"/>
<keyword evidence="6" id="KW-1185">Reference proteome</keyword>
<evidence type="ECO:0000256" key="2">
    <source>
        <dbReference type="ARBA" id="ARBA00022670"/>
    </source>
</evidence>